<name>A0AAN6PVX9_9PEZI</name>
<gene>
    <name evidence="9" type="ORF">N658DRAFT_511291</name>
</gene>
<feature type="transmembrane region" description="Helical" evidence="7">
    <location>
        <begin position="43"/>
        <end position="63"/>
    </location>
</feature>
<reference evidence="9" key="1">
    <citation type="journal article" date="2023" name="Mol. Phylogenet. Evol.">
        <title>Genome-scale phylogeny and comparative genomics of the fungal order Sordariales.</title>
        <authorList>
            <person name="Hensen N."/>
            <person name="Bonometti L."/>
            <person name="Westerberg I."/>
            <person name="Brannstrom I.O."/>
            <person name="Guillou S."/>
            <person name="Cros-Aarteil S."/>
            <person name="Calhoun S."/>
            <person name="Haridas S."/>
            <person name="Kuo A."/>
            <person name="Mondo S."/>
            <person name="Pangilinan J."/>
            <person name="Riley R."/>
            <person name="LaButti K."/>
            <person name="Andreopoulos B."/>
            <person name="Lipzen A."/>
            <person name="Chen C."/>
            <person name="Yan M."/>
            <person name="Daum C."/>
            <person name="Ng V."/>
            <person name="Clum A."/>
            <person name="Steindorff A."/>
            <person name="Ohm R.A."/>
            <person name="Martin F."/>
            <person name="Silar P."/>
            <person name="Natvig D.O."/>
            <person name="Lalanne C."/>
            <person name="Gautier V."/>
            <person name="Ament-Velasquez S.L."/>
            <person name="Kruys A."/>
            <person name="Hutchinson M.I."/>
            <person name="Powell A.J."/>
            <person name="Barry K."/>
            <person name="Miller A.N."/>
            <person name="Grigoriev I.V."/>
            <person name="Debuchy R."/>
            <person name="Gladieux P."/>
            <person name="Hiltunen Thoren M."/>
            <person name="Johannesson H."/>
        </authorList>
    </citation>
    <scope>NUCLEOTIDE SEQUENCE</scope>
    <source>
        <strain evidence="9">CBS 757.83</strain>
    </source>
</reference>
<feature type="transmembrane region" description="Helical" evidence="7">
    <location>
        <begin position="202"/>
        <end position="220"/>
    </location>
</feature>
<feature type="transmembrane region" description="Helical" evidence="7">
    <location>
        <begin position="126"/>
        <end position="149"/>
    </location>
</feature>
<evidence type="ECO:0000256" key="6">
    <source>
        <dbReference type="SAM" id="MobiDB-lite"/>
    </source>
</evidence>
<comment type="similarity">
    <text evidence="5">Belongs to the SAT4 family.</text>
</comment>
<evidence type="ECO:0000256" key="3">
    <source>
        <dbReference type="ARBA" id="ARBA00022989"/>
    </source>
</evidence>
<dbReference type="InterPro" id="IPR052337">
    <property type="entry name" value="SAT4-like"/>
</dbReference>
<dbReference type="InterPro" id="IPR049326">
    <property type="entry name" value="Rhodopsin_dom_fungi"/>
</dbReference>
<evidence type="ECO:0000256" key="4">
    <source>
        <dbReference type="ARBA" id="ARBA00023136"/>
    </source>
</evidence>
<feature type="transmembrane region" description="Helical" evidence="7">
    <location>
        <begin position="240"/>
        <end position="260"/>
    </location>
</feature>
<dbReference type="GO" id="GO:0016020">
    <property type="term" value="C:membrane"/>
    <property type="evidence" value="ECO:0007669"/>
    <property type="project" value="UniProtKB-SubCell"/>
</dbReference>
<evidence type="ECO:0000256" key="5">
    <source>
        <dbReference type="ARBA" id="ARBA00038359"/>
    </source>
</evidence>
<keyword evidence="4 7" id="KW-0472">Membrane</keyword>
<proteinExistence type="inferred from homology"/>
<evidence type="ECO:0000313" key="10">
    <source>
        <dbReference type="Proteomes" id="UP001305647"/>
    </source>
</evidence>
<feature type="compositionally biased region" description="Gly residues" evidence="6">
    <location>
        <begin position="394"/>
        <end position="404"/>
    </location>
</feature>
<accession>A0AAN6PVX9</accession>
<keyword evidence="10" id="KW-1185">Reference proteome</keyword>
<feature type="transmembrane region" description="Helical" evidence="7">
    <location>
        <begin position="93"/>
        <end position="114"/>
    </location>
</feature>
<dbReference type="PANTHER" id="PTHR33048:SF93">
    <property type="entry name" value="INTEGRAL MEMBRANE PROTEIN"/>
    <property type="match status" value="1"/>
</dbReference>
<dbReference type="EMBL" id="MU863719">
    <property type="protein sequence ID" value="KAK4096346.1"/>
    <property type="molecule type" value="Genomic_DNA"/>
</dbReference>
<comment type="caution">
    <text evidence="9">The sequence shown here is derived from an EMBL/GenBank/DDBJ whole genome shotgun (WGS) entry which is preliminary data.</text>
</comment>
<protein>
    <recommendedName>
        <fullName evidence="8">Rhodopsin domain-containing protein</fullName>
    </recommendedName>
</protein>
<dbReference type="AlphaFoldDB" id="A0AAN6PVX9"/>
<feature type="region of interest" description="Disordered" evidence="6">
    <location>
        <begin position="311"/>
        <end position="454"/>
    </location>
</feature>
<dbReference type="PANTHER" id="PTHR33048">
    <property type="entry name" value="PTH11-LIKE INTEGRAL MEMBRANE PROTEIN (AFU_ORTHOLOGUE AFUA_5G11245)"/>
    <property type="match status" value="1"/>
</dbReference>
<evidence type="ECO:0000256" key="7">
    <source>
        <dbReference type="SAM" id="Phobius"/>
    </source>
</evidence>
<comment type="subcellular location">
    <subcellularLocation>
        <location evidence="1">Membrane</location>
        <topology evidence="1">Multi-pass membrane protein</topology>
    </subcellularLocation>
</comment>
<evidence type="ECO:0000256" key="2">
    <source>
        <dbReference type="ARBA" id="ARBA00022692"/>
    </source>
</evidence>
<reference evidence="9" key="2">
    <citation type="submission" date="2023-05" db="EMBL/GenBank/DDBJ databases">
        <authorList>
            <consortium name="Lawrence Berkeley National Laboratory"/>
            <person name="Steindorff A."/>
            <person name="Hensen N."/>
            <person name="Bonometti L."/>
            <person name="Westerberg I."/>
            <person name="Brannstrom I.O."/>
            <person name="Guillou S."/>
            <person name="Cros-Aarteil S."/>
            <person name="Calhoun S."/>
            <person name="Haridas S."/>
            <person name="Kuo A."/>
            <person name="Mondo S."/>
            <person name="Pangilinan J."/>
            <person name="Riley R."/>
            <person name="Labutti K."/>
            <person name="Andreopoulos B."/>
            <person name="Lipzen A."/>
            <person name="Chen C."/>
            <person name="Yanf M."/>
            <person name="Daum C."/>
            <person name="Ng V."/>
            <person name="Clum A."/>
            <person name="Ohm R."/>
            <person name="Martin F."/>
            <person name="Silar P."/>
            <person name="Natvig D."/>
            <person name="Lalanne C."/>
            <person name="Gautier V."/>
            <person name="Ament-Velasquez S.L."/>
            <person name="Kruys A."/>
            <person name="Hutchinson M.I."/>
            <person name="Powell A.J."/>
            <person name="Barry K."/>
            <person name="Miller A.N."/>
            <person name="Grigoriev I.V."/>
            <person name="Debuchy R."/>
            <person name="Gladieux P."/>
            <person name="Thoren M.H."/>
            <person name="Johannesson H."/>
        </authorList>
    </citation>
    <scope>NUCLEOTIDE SEQUENCE</scope>
    <source>
        <strain evidence="9">CBS 757.83</strain>
    </source>
</reference>
<dbReference type="Proteomes" id="UP001305647">
    <property type="component" value="Unassembled WGS sequence"/>
</dbReference>
<evidence type="ECO:0000256" key="1">
    <source>
        <dbReference type="ARBA" id="ARBA00004141"/>
    </source>
</evidence>
<evidence type="ECO:0000259" key="8">
    <source>
        <dbReference type="Pfam" id="PF20684"/>
    </source>
</evidence>
<feature type="transmembrane region" description="Helical" evidence="7">
    <location>
        <begin position="12"/>
        <end position="31"/>
    </location>
</feature>
<feature type="region of interest" description="Disordered" evidence="6">
    <location>
        <begin position="280"/>
        <end position="299"/>
    </location>
</feature>
<feature type="domain" description="Rhodopsin" evidence="8">
    <location>
        <begin position="27"/>
        <end position="266"/>
    </location>
</feature>
<organism evidence="9 10">
    <name type="scientific">Parathielavia hyrcaniae</name>
    <dbReference type="NCBI Taxonomy" id="113614"/>
    <lineage>
        <taxon>Eukaryota</taxon>
        <taxon>Fungi</taxon>
        <taxon>Dikarya</taxon>
        <taxon>Ascomycota</taxon>
        <taxon>Pezizomycotina</taxon>
        <taxon>Sordariomycetes</taxon>
        <taxon>Sordariomycetidae</taxon>
        <taxon>Sordariales</taxon>
        <taxon>Chaetomiaceae</taxon>
        <taxon>Parathielavia</taxon>
    </lineage>
</organism>
<feature type="compositionally biased region" description="Low complexity" evidence="6">
    <location>
        <begin position="384"/>
        <end position="393"/>
    </location>
</feature>
<feature type="transmembrane region" description="Helical" evidence="7">
    <location>
        <begin position="169"/>
        <end position="190"/>
    </location>
</feature>
<keyword evidence="3 7" id="KW-1133">Transmembrane helix</keyword>
<evidence type="ECO:0000313" key="9">
    <source>
        <dbReference type="EMBL" id="KAK4096346.1"/>
    </source>
</evidence>
<keyword evidence="2 7" id="KW-0812">Transmembrane</keyword>
<sequence>MGLKGDAPWALGIMWLLAGLVFFFLVLRLYTRIVCLASYGLDDHVYIVAFVFLLIFTIFTHLAGQYGFGQTMDEIGSMDLAVKATLYECIGQAFAIVGMAIAKASLGFFLLRLVTIPWHRIAIRSAMLLVMLASIAQVLCFWLSCVPLNFVYDRRIPGGYCPIDTRPTSYILCVSTVLVDFFFAIFPWIIVWPLQMPQREKYTIAGSMSLGLIAAAAGIKRTTEVEGLYTANYLKDSVGLIVWSSAEMAVTLICIGIPVCRPLYKRAFRLLLGEISSSSQGYQKQSAGPDGNGNNSRSLSVPLRTIGGGLVDADGRPISNVQGQSAARKGGGTNKNAGGRDMDTAVDGLDDDDKNTGSGSGDDAISFSEVKLGVNGPFTRTTVGRGRSGSSSAGDGGGGGGGGDNNASDEEILDEYRRRSQVRSGRRSDDERTTRPGHGNHGIMVTETIRVERS</sequence>
<dbReference type="Pfam" id="PF20684">
    <property type="entry name" value="Fung_rhodopsin"/>
    <property type="match status" value="1"/>
</dbReference>